<keyword evidence="2 7" id="KW-0436">Ligase</keyword>
<dbReference type="AlphaFoldDB" id="A0A8J6YYI2"/>
<evidence type="ECO:0000313" key="8">
    <source>
        <dbReference type="Proteomes" id="UP000631034"/>
    </source>
</evidence>
<dbReference type="PANTHER" id="PTHR43334:SF1">
    <property type="entry name" value="3-HYDROXYPROPIONATE--COA LIGASE [ADP-FORMING]"/>
    <property type="match status" value="1"/>
</dbReference>
<comment type="similarity">
    <text evidence="5">In the N-terminal section; belongs to the acetate CoA ligase alpha subunit family.</text>
</comment>
<dbReference type="InterPro" id="IPR032875">
    <property type="entry name" value="Succ_CoA_lig_flav_dom"/>
</dbReference>
<dbReference type="SUPFAM" id="SSF56059">
    <property type="entry name" value="Glutathione synthetase ATP-binding domain-like"/>
    <property type="match status" value="1"/>
</dbReference>
<dbReference type="Pfam" id="PF13607">
    <property type="entry name" value="Succ_CoA_lig"/>
    <property type="match status" value="1"/>
</dbReference>
<evidence type="ECO:0000256" key="3">
    <source>
        <dbReference type="ARBA" id="ARBA00022741"/>
    </source>
</evidence>
<keyword evidence="8" id="KW-1185">Reference proteome</keyword>
<dbReference type="InterPro" id="IPR016102">
    <property type="entry name" value="Succinyl-CoA_synth-like"/>
</dbReference>
<dbReference type="Pfam" id="PF13380">
    <property type="entry name" value="CoA_binding_2"/>
    <property type="match status" value="1"/>
</dbReference>
<gene>
    <name evidence="7" type="ORF">IHV25_04350</name>
</gene>
<proteinExistence type="inferred from homology"/>
<dbReference type="SMART" id="SM00881">
    <property type="entry name" value="CoA_binding"/>
    <property type="match status" value="1"/>
</dbReference>
<evidence type="ECO:0000256" key="1">
    <source>
        <dbReference type="ARBA" id="ARBA00022532"/>
    </source>
</evidence>
<dbReference type="SUPFAM" id="SSF52210">
    <property type="entry name" value="Succinyl-CoA synthetase domains"/>
    <property type="match status" value="2"/>
</dbReference>
<dbReference type="Gene3D" id="3.40.630.30">
    <property type="match status" value="1"/>
</dbReference>
<dbReference type="GO" id="GO:0043758">
    <property type="term" value="F:acetate-CoA ligase (ADP-forming) activity"/>
    <property type="evidence" value="ECO:0007669"/>
    <property type="project" value="InterPro"/>
</dbReference>
<evidence type="ECO:0000256" key="2">
    <source>
        <dbReference type="ARBA" id="ARBA00022598"/>
    </source>
</evidence>
<reference evidence="7" key="1">
    <citation type="submission" date="2020-10" db="EMBL/GenBank/DDBJ databases">
        <title>Genome sequence of the unusual species of purple photosynthetic bacteria, Phaeovibrio sulfidiphilus DSM 23193, type strain.</title>
        <authorList>
            <person name="Kyndt J.A."/>
            <person name="Meyer T.E."/>
        </authorList>
    </citation>
    <scope>NUCLEOTIDE SEQUENCE</scope>
    <source>
        <strain evidence="7">DSM 23193</strain>
    </source>
</reference>
<dbReference type="RefSeq" id="WP_192533877.1">
    <property type="nucleotide sequence ID" value="NZ_JACZHT010000002.1"/>
</dbReference>
<dbReference type="GO" id="GO:0005524">
    <property type="term" value="F:ATP binding"/>
    <property type="evidence" value="ECO:0007669"/>
    <property type="project" value="UniProtKB-KW"/>
</dbReference>
<dbReference type="PROSITE" id="PS51186">
    <property type="entry name" value="GNAT"/>
    <property type="match status" value="1"/>
</dbReference>
<dbReference type="Pfam" id="PF19045">
    <property type="entry name" value="Ligase_CoA_2"/>
    <property type="match status" value="1"/>
</dbReference>
<keyword evidence="1" id="KW-0816">Tricarboxylic acid cycle</keyword>
<name>A0A8J6YYI2_9PROT</name>
<keyword evidence="3" id="KW-0547">Nucleotide-binding</keyword>
<keyword evidence="4" id="KW-0067">ATP-binding</keyword>
<dbReference type="GO" id="GO:0016747">
    <property type="term" value="F:acyltransferase activity, transferring groups other than amino-acyl groups"/>
    <property type="evidence" value="ECO:0007669"/>
    <property type="project" value="InterPro"/>
</dbReference>
<organism evidence="7 8">
    <name type="scientific">Phaeovibrio sulfidiphilus</name>
    <dbReference type="NCBI Taxonomy" id="1220600"/>
    <lineage>
        <taxon>Bacteria</taxon>
        <taxon>Pseudomonadati</taxon>
        <taxon>Pseudomonadota</taxon>
        <taxon>Alphaproteobacteria</taxon>
        <taxon>Rhodospirillales</taxon>
        <taxon>Rhodospirillaceae</taxon>
        <taxon>Phaeovibrio</taxon>
    </lineage>
</organism>
<evidence type="ECO:0000313" key="7">
    <source>
        <dbReference type="EMBL" id="MBE1236878.1"/>
    </source>
</evidence>
<dbReference type="FunFam" id="3.30.1490.20:FF:000020">
    <property type="entry name" value="Protein lysine acetyltransferase"/>
    <property type="match status" value="1"/>
</dbReference>
<dbReference type="InterPro" id="IPR000182">
    <property type="entry name" value="GNAT_dom"/>
</dbReference>
<dbReference type="Gene3D" id="3.30.1490.20">
    <property type="entry name" value="ATP-grasp fold, A domain"/>
    <property type="match status" value="1"/>
</dbReference>
<dbReference type="GO" id="GO:0006099">
    <property type="term" value="P:tricarboxylic acid cycle"/>
    <property type="evidence" value="ECO:0007669"/>
    <property type="project" value="UniProtKB-KW"/>
</dbReference>
<dbReference type="PANTHER" id="PTHR43334">
    <property type="entry name" value="ACETATE--COA LIGASE [ADP-FORMING]"/>
    <property type="match status" value="1"/>
</dbReference>
<protein>
    <submittedName>
        <fullName evidence="7">Bifunctional acetate--CoA ligase family protein/GNAT family N-acetyltransferase</fullName>
    </submittedName>
</protein>
<comment type="caution">
    <text evidence="7">The sequence shown here is derived from an EMBL/GenBank/DDBJ whole genome shotgun (WGS) entry which is preliminary data.</text>
</comment>
<dbReference type="Pfam" id="PF13549">
    <property type="entry name" value="ATP-grasp_5"/>
    <property type="match status" value="1"/>
</dbReference>
<accession>A0A8J6YYI2</accession>
<dbReference type="Gene3D" id="3.40.50.261">
    <property type="entry name" value="Succinyl-CoA synthetase domains"/>
    <property type="match status" value="2"/>
</dbReference>
<dbReference type="InterPro" id="IPR051538">
    <property type="entry name" value="Acyl-CoA_Synth/Transferase"/>
</dbReference>
<dbReference type="SUPFAM" id="SSF51735">
    <property type="entry name" value="NAD(P)-binding Rossmann-fold domains"/>
    <property type="match status" value="1"/>
</dbReference>
<dbReference type="InterPro" id="IPR003781">
    <property type="entry name" value="CoA-bd"/>
</dbReference>
<dbReference type="Proteomes" id="UP000631034">
    <property type="component" value="Unassembled WGS sequence"/>
</dbReference>
<dbReference type="EMBL" id="JACZHT010000002">
    <property type="protein sequence ID" value="MBE1236878.1"/>
    <property type="molecule type" value="Genomic_DNA"/>
</dbReference>
<dbReference type="InterPro" id="IPR036291">
    <property type="entry name" value="NAD(P)-bd_dom_sf"/>
</dbReference>
<dbReference type="Pfam" id="PF00583">
    <property type="entry name" value="Acetyltransf_1"/>
    <property type="match status" value="1"/>
</dbReference>
<feature type="domain" description="N-acetyltransferase" evidence="6">
    <location>
        <begin position="739"/>
        <end position="895"/>
    </location>
</feature>
<dbReference type="InterPro" id="IPR016181">
    <property type="entry name" value="Acyl_CoA_acyltransferase"/>
</dbReference>
<dbReference type="InterPro" id="IPR013815">
    <property type="entry name" value="ATP_grasp_subdomain_1"/>
</dbReference>
<evidence type="ECO:0000256" key="5">
    <source>
        <dbReference type="ARBA" id="ARBA00060888"/>
    </source>
</evidence>
<dbReference type="InterPro" id="IPR043938">
    <property type="entry name" value="Ligase_CoA_dom"/>
</dbReference>
<dbReference type="Gene3D" id="3.40.50.720">
    <property type="entry name" value="NAD(P)-binding Rossmann-like Domain"/>
    <property type="match status" value="1"/>
</dbReference>
<dbReference type="Gene3D" id="3.30.470.20">
    <property type="entry name" value="ATP-grasp fold, B domain"/>
    <property type="match status" value="1"/>
</dbReference>
<sequence length="919" mass="100240">MSVRFLSSLFEPASVAVVGASNKPDTLGYLAMRNLLAAGFAGPIMPVTKDAQAIAGVLAYPDPESLPVAPDLALLCAPPATLPQTVLSLGQKGAKVCVVMSDMGEGTSRHERHMFEERLLACARESRMRLLGPGSLGVQTPGIGLNASVFTRPALEGKVAFVSQSGALCTSVLDWARGHGIGFSHFVSLGNKTDIDYGDVIDYLSSNVDVRAILLHIEGLTDTRKFMSAGRSAARNKPVIVIKTGRGMEEVRQAVSHTGTLAGSDAIYDIAFQRAGMLRVYSLEELFSAVETLAHIRRPTRGPRLAVVTNGRGLGVMAVDSLVTQGGTLARLEPETKEALARVLPGGTLLSANPVDLGGAASPEVYSKVMEVLFKAREVDAVLVVYAPYALSAPLEIAREVIDVAKRHRSASLFTCWVGHDQVEEARAQFTEAEIPTFPTPDDAIQGFMHLVTYRKNQHMLMETPRSCSQEFEPDLDKAREIIDEAIAQGNLTMSEPEAKGVFEAYGIPVVETAIARTPQEAAEVARTMEGPYALKIVSRAITHKSDVGGVVLDLQTPEDVEKAAGEMAERVHSTYPEAALEGFTVQHMARRAGSHELIVGATADPIFGPVLLFGEGGTAVEIIRDQAVALAPLNMALARDMLERTRVFRLLEGYRDHKAVNIDAICLTLIQLSQMLIDIPEIVEMEINPLFAGSDGVLAVDARMRLDPGRTRGPHRLAIRPYPSQLESTEVMRDGRTVMVRPIRPEDEAAYYDFVAALTPEDARFRFFGQVKAMPHDQMARLTQIDYAREMAFVAELIQDDGQPCILGSVQALTDPDNETTEFAVVVRSDLKGSGLGRLLMLKIIRYCKERRTRYMDGQVLRDNRRMLRFCESLGFRKVGLIDEDTVELRLDLSAFAPEDFADTQTLVRAADEACLRT</sequence>
<dbReference type="SUPFAM" id="SSF55729">
    <property type="entry name" value="Acyl-CoA N-acyltransferases (Nat)"/>
    <property type="match status" value="1"/>
</dbReference>
<evidence type="ECO:0000259" key="6">
    <source>
        <dbReference type="PROSITE" id="PS51186"/>
    </source>
</evidence>
<evidence type="ECO:0000256" key="4">
    <source>
        <dbReference type="ARBA" id="ARBA00022840"/>
    </source>
</evidence>